<evidence type="ECO:0000256" key="8">
    <source>
        <dbReference type="ARBA" id="ARBA00036824"/>
    </source>
</evidence>
<evidence type="ECO:0000256" key="3">
    <source>
        <dbReference type="ARBA" id="ARBA00022525"/>
    </source>
</evidence>
<dbReference type="GO" id="GO:0004338">
    <property type="term" value="F:glucan exo-1,3-beta-glucosidase activity"/>
    <property type="evidence" value="ECO:0007669"/>
    <property type="project" value="UniProtKB-EC"/>
</dbReference>
<comment type="similarity">
    <text evidence="2 10">Belongs to the glycosyl hydrolase 5 (cellulase A) family.</text>
</comment>
<evidence type="ECO:0000256" key="1">
    <source>
        <dbReference type="ARBA" id="ARBA00004613"/>
    </source>
</evidence>
<dbReference type="PANTHER" id="PTHR31297:SF1">
    <property type="entry name" value="GLUCAN 1,3-BETA-GLUCOSIDASE I_II-RELATED"/>
    <property type="match status" value="1"/>
</dbReference>
<evidence type="ECO:0000256" key="4">
    <source>
        <dbReference type="ARBA" id="ARBA00022729"/>
    </source>
</evidence>
<sequence length="397" mass="43623">MLATLTKGACLLGLFSSANSIPTSNHQPSYLDWRTAKFTGVNLGGWFAQEAFIDPVFWGQNCGTLPDEWTCCIALGAKCGPVLEHRYNTFITRKDIDKLASVGVNLLRIPTSYAAWAKIPGSELYSGNQQAIFRHVAEYAIKKYGMHVVLDIHSLPGGINGVDIGEAKGHYDWFNNSTNLAYSLDVVSSALDFIQCSGTPESYTLAPINEPIDNRDPSTFGQPIALSENGADWVQKYFEAVIAKRDSVNAKIPLLLQVSFKGAAYWSSRLAAKYAGSKIALDVHQYYFAGRPSDSNNVSSLICSDAKSVATNSSFPVFVGEWAMQTVSNNLFVNRRRNLNTGLYAWKKYAQGSAYWTSRMKGNISVVGEGVQGDYWNFEGFVDMGIVHPEEGAQYCS</sequence>
<evidence type="ECO:0000313" key="13">
    <source>
        <dbReference type="EMBL" id="KAF2026412.1"/>
    </source>
</evidence>
<dbReference type="Proteomes" id="UP000799777">
    <property type="component" value="Unassembled WGS sequence"/>
</dbReference>
<gene>
    <name evidence="13" type="ORF">EK21DRAFT_103280</name>
</gene>
<evidence type="ECO:0000259" key="12">
    <source>
        <dbReference type="Pfam" id="PF00150"/>
    </source>
</evidence>
<reference evidence="13" key="1">
    <citation type="journal article" date="2020" name="Stud. Mycol.">
        <title>101 Dothideomycetes genomes: a test case for predicting lifestyles and emergence of pathogens.</title>
        <authorList>
            <person name="Haridas S."/>
            <person name="Albert R."/>
            <person name="Binder M."/>
            <person name="Bloem J."/>
            <person name="Labutti K."/>
            <person name="Salamov A."/>
            <person name="Andreopoulos B."/>
            <person name="Baker S."/>
            <person name="Barry K."/>
            <person name="Bills G."/>
            <person name="Bluhm B."/>
            <person name="Cannon C."/>
            <person name="Castanera R."/>
            <person name="Culley D."/>
            <person name="Daum C."/>
            <person name="Ezra D."/>
            <person name="Gonzalez J."/>
            <person name="Henrissat B."/>
            <person name="Kuo A."/>
            <person name="Liang C."/>
            <person name="Lipzen A."/>
            <person name="Lutzoni F."/>
            <person name="Magnuson J."/>
            <person name="Mondo S."/>
            <person name="Nolan M."/>
            <person name="Ohm R."/>
            <person name="Pangilinan J."/>
            <person name="Park H.-J."/>
            <person name="Ramirez L."/>
            <person name="Alfaro M."/>
            <person name="Sun H."/>
            <person name="Tritt A."/>
            <person name="Yoshinaga Y."/>
            <person name="Zwiers L.-H."/>
            <person name="Turgeon B."/>
            <person name="Goodwin S."/>
            <person name="Spatafora J."/>
            <person name="Crous P."/>
            <person name="Grigoriev I."/>
        </authorList>
    </citation>
    <scope>NUCLEOTIDE SEQUENCE</scope>
    <source>
        <strain evidence="13">CBS 110217</strain>
    </source>
</reference>
<evidence type="ECO:0000256" key="9">
    <source>
        <dbReference type="ARBA" id="ARBA00038929"/>
    </source>
</evidence>
<comment type="catalytic activity">
    <reaction evidence="8">
        <text>Successive hydrolysis of beta-D-glucose units from the non-reducing ends of (1-&gt;3)-beta-D-glucans, releasing alpha-glucose.</text>
        <dbReference type="EC" id="3.2.1.58"/>
    </reaction>
</comment>
<accession>A0A9P4H2J8</accession>
<dbReference type="AlphaFoldDB" id="A0A9P4H2J8"/>
<evidence type="ECO:0000256" key="7">
    <source>
        <dbReference type="ARBA" id="ARBA00023316"/>
    </source>
</evidence>
<keyword evidence="6 10" id="KW-0326">Glycosidase</keyword>
<dbReference type="InterPro" id="IPR001547">
    <property type="entry name" value="Glyco_hydro_5"/>
</dbReference>
<dbReference type="Gene3D" id="3.20.20.80">
    <property type="entry name" value="Glycosidases"/>
    <property type="match status" value="1"/>
</dbReference>
<feature type="signal peptide" evidence="11">
    <location>
        <begin position="1"/>
        <end position="20"/>
    </location>
</feature>
<name>A0A9P4H2J8_9PLEO</name>
<comment type="caution">
    <text evidence="13">The sequence shown here is derived from an EMBL/GenBank/DDBJ whole genome shotgun (WGS) entry which is preliminary data.</text>
</comment>
<feature type="domain" description="Glycoside hydrolase family 5" evidence="12">
    <location>
        <begin position="87"/>
        <end position="358"/>
    </location>
</feature>
<comment type="subcellular location">
    <subcellularLocation>
        <location evidence="1">Secreted</location>
    </subcellularLocation>
</comment>
<evidence type="ECO:0000256" key="6">
    <source>
        <dbReference type="ARBA" id="ARBA00023295"/>
    </source>
</evidence>
<keyword evidence="7" id="KW-0961">Cell wall biogenesis/degradation</keyword>
<dbReference type="InterPro" id="IPR050386">
    <property type="entry name" value="Glycosyl_hydrolase_5"/>
</dbReference>
<evidence type="ECO:0000256" key="2">
    <source>
        <dbReference type="ARBA" id="ARBA00005641"/>
    </source>
</evidence>
<dbReference type="GO" id="GO:0005576">
    <property type="term" value="C:extracellular region"/>
    <property type="evidence" value="ECO:0007669"/>
    <property type="project" value="UniProtKB-SubCell"/>
</dbReference>
<keyword evidence="14" id="KW-1185">Reference proteome</keyword>
<keyword evidence="5 10" id="KW-0378">Hydrolase</keyword>
<feature type="chain" id="PRO_5040244937" description="glucan 1,3-beta-glucosidase" evidence="11">
    <location>
        <begin position="21"/>
        <end position="397"/>
    </location>
</feature>
<protein>
    <recommendedName>
        <fullName evidence="9">glucan 1,3-beta-glucosidase</fullName>
        <ecNumber evidence="9">3.2.1.58</ecNumber>
    </recommendedName>
</protein>
<evidence type="ECO:0000256" key="10">
    <source>
        <dbReference type="RuleBase" id="RU361153"/>
    </source>
</evidence>
<dbReference type="EMBL" id="ML978244">
    <property type="protein sequence ID" value="KAF2026412.1"/>
    <property type="molecule type" value="Genomic_DNA"/>
</dbReference>
<dbReference type="SUPFAM" id="SSF51445">
    <property type="entry name" value="(Trans)glycosidases"/>
    <property type="match status" value="1"/>
</dbReference>
<keyword evidence="3" id="KW-0964">Secreted</keyword>
<evidence type="ECO:0000313" key="14">
    <source>
        <dbReference type="Proteomes" id="UP000799777"/>
    </source>
</evidence>
<organism evidence="13 14">
    <name type="scientific">Setomelanomma holmii</name>
    <dbReference type="NCBI Taxonomy" id="210430"/>
    <lineage>
        <taxon>Eukaryota</taxon>
        <taxon>Fungi</taxon>
        <taxon>Dikarya</taxon>
        <taxon>Ascomycota</taxon>
        <taxon>Pezizomycotina</taxon>
        <taxon>Dothideomycetes</taxon>
        <taxon>Pleosporomycetidae</taxon>
        <taxon>Pleosporales</taxon>
        <taxon>Pleosporineae</taxon>
        <taxon>Phaeosphaeriaceae</taxon>
        <taxon>Setomelanomma</taxon>
    </lineage>
</organism>
<proteinExistence type="inferred from homology"/>
<evidence type="ECO:0000256" key="11">
    <source>
        <dbReference type="SAM" id="SignalP"/>
    </source>
</evidence>
<evidence type="ECO:0000256" key="5">
    <source>
        <dbReference type="ARBA" id="ARBA00022801"/>
    </source>
</evidence>
<dbReference type="GO" id="GO:0009251">
    <property type="term" value="P:glucan catabolic process"/>
    <property type="evidence" value="ECO:0007669"/>
    <property type="project" value="TreeGrafter"/>
</dbReference>
<dbReference type="EC" id="3.2.1.58" evidence="9"/>
<dbReference type="OrthoDB" id="1887033at2759"/>
<dbReference type="GO" id="GO:0071555">
    <property type="term" value="P:cell wall organization"/>
    <property type="evidence" value="ECO:0007669"/>
    <property type="project" value="UniProtKB-KW"/>
</dbReference>
<dbReference type="PANTHER" id="PTHR31297">
    <property type="entry name" value="GLUCAN ENDO-1,6-BETA-GLUCOSIDASE B"/>
    <property type="match status" value="1"/>
</dbReference>
<dbReference type="GO" id="GO:0009986">
    <property type="term" value="C:cell surface"/>
    <property type="evidence" value="ECO:0007669"/>
    <property type="project" value="TreeGrafter"/>
</dbReference>
<dbReference type="Pfam" id="PF00150">
    <property type="entry name" value="Cellulase"/>
    <property type="match status" value="1"/>
</dbReference>
<dbReference type="InterPro" id="IPR017853">
    <property type="entry name" value="GH"/>
</dbReference>
<keyword evidence="4 11" id="KW-0732">Signal</keyword>